<proteinExistence type="predicted"/>
<dbReference type="eggNOG" id="COG3706">
    <property type="taxonomic scope" value="Bacteria"/>
</dbReference>
<dbReference type="Proteomes" id="UP000000422">
    <property type="component" value="Chromosome"/>
</dbReference>
<dbReference type="InterPro" id="IPR009875">
    <property type="entry name" value="PilZ_domain"/>
</dbReference>
<reference evidence="2 3" key="1">
    <citation type="journal article" date="2003" name="Proc. Natl. Acad. Sci. U.S.A.">
        <title>Complete genome sequence and analysis of Wolinella succinogenes.</title>
        <authorList>
            <person name="Baar C."/>
            <person name="Eppinger M."/>
            <person name="Raddatz G."/>
            <person name="Simon JM."/>
            <person name="Lanz C."/>
            <person name="Klimmek O."/>
            <person name="Nandakumar R."/>
            <person name="Gross R."/>
            <person name="Rosinus A."/>
            <person name="Keller H."/>
            <person name="Jagtap P."/>
            <person name="Linke B."/>
            <person name="Meyer F."/>
            <person name="Lederer H."/>
            <person name="Schuster S.C."/>
        </authorList>
    </citation>
    <scope>NUCLEOTIDE SEQUENCE [LARGE SCALE GENOMIC DNA]</scope>
    <source>
        <strain evidence="3">ATCC 29543 / DSM 1740 / CCUG 13145 / JCM 31913 / LMG 7466 / NCTC 11488 / FDC 602W</strain>
    </source>
</reference>
<protein>
    <recommendedName>
        <fullName evidence="1">PilZ domain-containing protein</fullName>
    </recommendedName>
</protein>
<gene>
    <name evidence="2" type="ordered locus">WS1018</name>
</gene>
<dbReference type="KEGG" id="wsu:WS1018"/>
<name>Q7MRV2_WOLSU</name>
<dbReference type="HOGENOM" id="CLU_434699_0_0_7"/>
<dbReference type="AlphaFoldDB" id="Q7MRV2"/>
<dbReference type="EMBL" id="BX571659">
    <property type="protein sequence ID" value="CAE10120.1"/>
    <property type="molecule type" value="Genomic_DNA"/>
</dbReference>
<accession>Q7MRV2</accession>
<evidence type="ECO:0000313" key="3">
    <source>
        <dbReference type="Proteomes" id="UP000000422"/>
    </source>
</evidence>
<sequence>MVQRMGEGMEELRRYFESFEVVYIQDQCGNSEILPYFRSVCPKFREYRLYESDLSQLALEAHLMILEIPRPIEDDIVKIREILKNSNYWECLILSDDFKNYSLSRIAFSHSIVDILPRKLEASDLHNLTRFLLGKLITRKKERLAHEYHRRLIEQEDRFFLIRHKGRTVFANRPLQRYTQVKQPSEIDSLNEREIPLLAKLKEFQGAGRQVWQNPYNKETFLIEMGVEDENGESMGVCWRVDSSFYREKRQEPLTRIRFTEAFKDRLVVRNVNDENLYLLCIKVENGRKILEDFGALALHEFSKELVEYSTSFAQEEEPLCTFWNRDFLVFLLENRQIIEIKKRVTRLFQAIPSYDFTQGIVPFVDLAVIDFRYLSPNDSLFFLDRFYEKNYTPQEGKRIMVRLSSAMHGEGDENRQAMFYLENIHSKEQTIRILNLYKGLSVHANTKILKIKEGDIYVRAEKIQRCLMNIEKKIVIESANLPRDIRAEVKYVDKERSFAILCDPSFMEFSANNRQYSRVQCDIRIPITLSSGRYAYTGEIIDISIQAIAIRYRSTISRNILQSEARLHFSLPNISFENSLVKLAMNGKVVAIKSDEDGHTRVVVMIRPESPHDGYLLEYIYARQKELMQEIKKIGNLAFR</sequence>
<dbReference type="GO" id="GO:0035438">
    <property type="term" value="F:cyclic-di-GMP binding"/>
    <property type="evidence" value="ECO:0007669"/>
    <property type="project" value="InterPro"/>
</dbReference>
<organism evidence="3">
    <name type="scientific">Wolinella succinogenes (strain ATCC 29543 / DSM 1740 / CCUG 13145 / JCM 31913 / LMG 7466 / NCTC 11488 / FDC 602W)</name>
    <name type="common">Vibrio succinogenes</name>
    <dbReference type="NCBI Taxonomy" id="273121"/>
    <lineage>
        <taxon>Bacteria</taxon>
        <taxon>Pseudomonadati</taxon>
        <taxon>Campylobacterota</taxon>
        <taxon>Epsilonproteobacteria</taxon>
        <taxon>Campylobacterales</taxon>
        <taxon>Helicobacteraceae</taxon>
        <taxon>Wolinella</taxon>
    </lineage>
</organism>
<feature type="domain" description="PilZ" evidence="1">
    <location>
        <begin position="514"/>
        <end position="621"/>
    </location>
</feature>
<keyword evidence="3" id="KW-1185">Reference proteome</keyword>
<dbReference type="Gene3D" id="2.40.10.220">
    <property type="entry name" value="predicted glycosyltransferase like domains"/>
    <property type="match status" value="1"/>
</dbReference>
<evidence type="ECO:0000313" key="2">
    <source>
        <dbReference type="EMBL" id="CAE10120.1"/>
    </source>
</evidence>
<evidence type="ECO:0000259" key="1">
    <source>
        <dbReference type="Pfam" id="PF07238"/>
    </source>
</evidence>
<dbReference type="STRING" id="273121.WS1018"/>
<dbReference type="Pfam" id="PF07238">
    <property type="entry name" value="PilZ"/>
    <property type="match status" value="1"/>
</dbReference>